<dbReference type="GO" id="GO:0003964">
    <property type="term" value="F:RNA-directed DNA polymerase activity"/>
    <property type="evidence" value="ECO:0007669"/>
    <property type="project" value="UniProtKB-KW"/>
</dbReference>
<organism evidence="2 3">
    <name type="scientific">Stichopus japonicus</name>
    <name type="common">Sea cucumber</name>
    <dbReference type="NCBI Taxonomy" id="307972"/>
    <lineage>
        <taxon>Eukaryota</taxon>
        <taxon>Metazoa</taxon>
        <taxon>Echinodermata</taxon>
        <taxon>Eleutherozoa</taxon>
        <taxon>Echinozoa</taxon>
        <taxon>Holothuroidea</taxon>
        <taxon>Aspidochirotacea</taxon>
        <taxon>Aspidochirotida</taxon>
        <taxon>Stichopodidae</taxon>
        <taxon>Apostichopus</taxon>
    </lineage>
</organism>
<dbReference type="Pfam" id="PF00078">
    <property type="entry name" value="RVT_1"/>
    <property type="match status" value="1"/>
</dbReference>
<evidence type="ECO:0000259" key="1">
    <source>
        <dbReference type="Pfam" id="PF00078"/>
    </source>
</evidence>
<dbReference type="Proteomes" id="UP000230750">
    <property type="component" value="Unassembled WGS sequence"/>
</dbReference>
<name>A0A2G8LJ45_STIJA</name>
<feature type="domain" description="Reverse transcriptase" evidence="1">
    <location>
        <begin position="15"/>
        <end position="113"/>
    </location>
</feature>
<keyword evidence="2" id="KW-0695">RNA-directed DNA polymerase</keyword>
<dbReference type="OrthoDB" id="414730at2759"/>
<evidence type="ECO:0000313" key="3">
    <source>
        <dbReference type="Proteomes" id="UP000230750"/>
    </source>
</evidence>
<dbReference type="AlphaFoldDB" id="A0A2G8LJ45"/>
<reference evidence="2 3" key="1">
    <citation type="journal article" date="2017" name="PLoS Biol.">
        <title>The sea cucumber genome provides insights into morphological evolution and visceral regeneration.</title>
        <authorList>
            <person name="Zhang X."/>
            <person name="Sun L."/>
            <person name="Yuan J."/>
            <person name="Sun Y."/>
            <person name="Gao Y."/>
            <person name="Zhang L."/>
            <person name="Li S."/>
            <person name="Dai H."/>
            <person name="Hamel J.F."/>
            <person name="Liu C."/>
            <person name="Yu Y."/>
            <person name="Liu S."/>
            <person name="Lin W."/>
            <person name="Guo K."/>
            <person name="Jin S."/>
            <person name="Xu P."/>
            <person name="Storey K.B."/>
            <person name="Huan P."/>
            <person name="Zhang T."/>
            <person name="Zhou Y."/>
            <person name="Zhang J."/>
            <person name="Lin C."/>
            <person name="Li X."/>
            <person name="Xing L."/>
            <person name="Huo D."/>
            <person name="Sun M."/>
            <person name="Wang L."/>
            <person name="Mercier A."/>
            <person name="Li F."/>
            <person name="Yang H."/>
            <person name="Xiang J."/>
        </authorList>
    </citation>
    <scope>NUCLEOTIDE SEQUENCE [LARGE SCALE GENOMIC DNA]</scope>
    <source>
        <strain evidence="2">Shaxun</strain>
        <tissue evidence="2">Muscle</tissue>
    </source>
</reference>
<dbReference type="PANTHER" id="PTHR33332">
    <property type="entry name" value="REVERSE TRANSCRIPTASE DOMAIN-CONTAINING PROTEIN"/>
    <property type="match status" value="1"/>
</dbReference>
<accession>A0A2G8LJ45</accession>
<evidence type="ECO:0000313" key="2">
    <source>
        <dbReference type="EMBL" id="PIK60274.1"/>
    </source>
</evidence>
<dbReference type="InterPro" id="IPR000477">
    <property type="entry name" value="RT_dom"/>
</dbReference>
<comment type="caution">
    <text evidence="2">The sequence shown here is derived from an EMBL/GenBank/DDBJ whole genome shotgun (WGS) entry which is preliminary data.</text>
</comment>
<proteinExistence type="predicted"/>
<sequence length="247" mass="27817">MFANEWKKAIIRPLIKKHGGLHLSNYRPVSNLPFLSKVVENGIGQLNSHFQSSAPLPSYQSAYRANFSCETALVSLLDDLLWAMEKQQVTQMCLMDLSAAFDTVDHKVLLEVLGNEYGLGAYLDSHLTLKTHIAAKCRAAMAGLRLVRNIRHLLTKDACHTIVLGLVISHLDYANSLYANLPNVVIMMLQRIQNMAAKLVLKRGKEDSASEALKELHWLPIRQRILHKILTLVFKCVVDKSAPQYYI</sequence>
<keyword evidence="2" id="KW-0548">Nucleotidyltransferase</keyword>
<dbReference type="EMBL" id="MRZV01000061">
    <property type="protein sequence ID" value="PIK60274.1"/>
    <property type="molecule type" value="Genomic_DNA"/>
</dbReference>
<keyword evidence="2" id="KW-0808">Transferase</keyword>
<keyword evidence="3" id="KW-1185">Reference proteome</keyword>
<protein>
    <submittedName>
        <fullName evidence="2">Putative RNA-directed DNA polymerase from mobile element jockey-like</fullName>
    </submittedName>
</protein>
<gene>
    <name evidence="2" type="ORF">BSL78_02770</name>
</gene>
<dbReference type="STRING" id="307972.A0A2G8LJ45"/>